<evidence type="ECO:0000313" key="5">
    <source>
        <dbReference type="Proteomes" id="UP000286806"/>
    </source>
</evidence>
<gene>
    <name evidence="4" type="ORF">SFMTTN_0736</name>
</gene>
<dbReference type="OrthoDB" id="9784823at2"/>
<evidence type="ECO:0000256" key="2">
    <source>
        <dbReference type="ARBA" id="ARBA00022747"/>
    </source>
</evidence>
<keyword evidence="5" id="KW-1185">Reference proteome</keyword>
<organism evidence="4 5">
    <name type="scientific">Sulfuriferula multivorans</name>
    <dbReference type="NCBI Taxonomy" id="1559896"/>
    <lineage>
        <taxon>Bacteria</taxon>
        <taxon>Pseudomonadati</taxon>
        <taxon>Pseudomonadota</taxon>
        <taxon>Betaproteobacteria</taxon>
        <taxon>Nitrosomonadales</taxon>
        <taxon>Sulfuricellaceae</taxon>
        <taxon>Sulfuriferula</taxon>
    </lineage>
</organism>
<name>A0A401JB87_9PROT</name>
<keyword evidence="4" id="KW-0489">Methyltransferase</keyword>
<dbReference type="AlphaFoldDB" id="A0A401JB87"/>
<keyword evidence="4" id="KW-0808">Transferase</keyword>
<dbReference type="InterPro" id="IPR029063">
    <property type="entry name" value="SAM-dependent_MTases_sf"/>
</dbReference>
<dbReference type="PANTHER" id="PTHR42998:SF1">
    <property type="entry name" value="TYPE I RESTRICTION ENZYME HINDI METHYLASE SUBUNIT"/>
    <property type="match status" value="1"/>
</dbReference>
<sequence length="575" mass="64765">MAKKKVLSGAATDAGLKPEESVRQRVIRDLRQLGWAETRLRWKPEWPVPATPHDLTKRERGQKFEICGSTDLVAFADDSGEWHALQIIFEFKAPNIDAGRSQLVRYLSAEPMAKMGYWTNGSQSLAIYKRHTCEWVFEQGAALPHPSDDLTQPPTTPPTWNTLRIPTEAELTGALKRLVATTVVSDANVNRREEQLRELLHIILTKLESDAISSRSANQDKPVSFRIYGDNLTKVALTAKEIRDQFKAYFDKQRTRIFLPSDRDVILLSSETIFAVVAELAPFRILGDHVDLLAKAFQIFRTQALKSAEGQFLTPLRIVRPAVMAMDITSEDKVIDPACGTGGFIVETLRQVTDREFPSEAEAWNMVKWANDNLYAVDKDDIGIKLTRAIMVAMRDGSTHALLGDAVRVHHWATKYPKLAQELSQPDNTGNDTPDVYEQFTVVITNPPFGENLKVKGADCRASKYTISVAAAMKGPTDYCDLEIGLVYLELAHRLLQLGGRVGIVLPETYFFSFSYRWLPGWLKNRFELRGMINIPMEAFEEFCRAKTNFYIFEKVGHGAEEVCDADNINPIKEA</sequence>
<dbReference type="InterPro" id="IPR003356">
    <property type="entry name" value="DNA_methylase_A-5"/>
</dbReference>
<dbReference type="PROSITE" id="PS00092">
    <property type="entry name" value="N6_MTASE"/>
    <property type="match status" value="1"/>
</dbReference>
<reference evidence="4 5" key="1">
    <citation type="journal article" date="2019" name="Front. Microbiol.">
        <title>Genomes of Neutrophilic Sulfur-Oxidizing Chemolithoautotrophs Representing 9 Proteobacterial Species From 8 Genera.</title>
        <authorList>
            <person name="Watanabe T."/>
            <person name="Kojima H."/>
            <person name="Umezawa K."/>
            <person name="Hori C."/>
            <person name="Takasuka T.E."/>
            <person name="Kato Y."/>
            <person name="Fukui M."/>
        </authorList>
    </citation>
    <scope>NUCLEOTIDE SEQUENCE [LARGE SCALE GENOMIC DNA]</scope>
    <source>
        <strain evidence="4 5">TTN</strain>
    </source>
</reference>
<comment type="caution">
    <text evidence="4">The sequence shown here is derived from an EMBL/GenBank/DDBJ whole genome shotgun (WGS) entry which is preliminary data.</text>
</comment>
<dbReference type="GO" id="GO:0009307">
    <property type="term" value="P:DNA restriction-modification system"/>
    <property type="evidence" value="ECO:0007669"/>
    <property type="project" value="UniProtKB-KW"/>
</dbReference>
<evidence type="ECO:0000256" key="1">
    <source>
        <dbReference type="ARBA" id="ARBA00006594"/>
    </source>
</evidence>
<dbReference type="Gene3D" id="3.40.50.150">
    <property type="entry name" value="Vaccinia Virus protein VP39"/>
    <property type="match status" value="1"/>
</dbReference>
<dbReference type="PANTHER" id="PTHR42998">
    <property type="entry name" value="TYPE I RESTRICTION ENZYME HINDVIIP M PROTEIN-RELATED"/>
    <property type="match status" value="1"/>
</dbReference>
<feature type="domain" description="DNA methylase adenine-specific" evidence="3">
    <location>
        <begin position="303"/>
        <end position="555"/>
    </location>
</feature>
<dbReference type="InterPro" id="IPR052916">
    <property type="entry name" value="Type-I_RE_MTase_Subunit"/>
</dbReference>
<dbReference type="GO" id="GO:0003677">
    <property type="term" value="F:DNA binding"/>
    <property type="evidence" value="ECO:0007669"/>
    <property type="project" value="InterPro"/>
</dbReference>
<dbReference type="InterPro" id="IPR002052">
    <property type="entry name" value="DNA_methylase_N6_adenine_CS"/>
</dbReference>
<dbReference type="SUPFAM" id="SSF53335">
    <property type="entry name" value="S-adenosyl-L-methionine-dependent methyltransferases"/>
    <property type="match status" value="1"/>
</dbReference>
<dbReference type="GO" id="GO:0008170">
    <property type="term" value="F:N-methyltransferase activity"/>
    <property type="evidence" value="ECO:0007669"/>
    <property type="project" value="InterPro"/>
</dbReference>
<dbReference type="EMBL" id="BGOW01000003">
    <property type="protein sequence ID" value="GBL44935.1"/>
    <property type="molecule type" value="Genomic_DNA"/>
</dbReference>
<evidence type="ECO:0000259" key="3">
    <source>
        <dbReference type="Pfam" id="PF02384"/>
    </source>
</evidence>
<evidence type="ECO:0000313" key="4">
    <source>
        <dbReference type="EMBL" id="GBL44935.1"/>
    </source>
</evidence>
<dbReference type="PRINTS" id="PR00507">
    <property type="entry name" value="N12N6MTFRASE"/>
</dbReference>
<dbReference type="Proteomes" id="UP000286806">
    <property type="component" value="Unassembled WGS sequence"/>
</dbReference>
<protein>
    <submittedName>
        <fullName evidence="4">Type I restriction-modification system, DNA-methyltransferase subunit M</fullName>
    </submittedName>
</protein>
<keyword evidence="2" id="KW-0680">Restriction system</keyword>
<dbReference type="Pfam" id="PF02384">
    <property type="entry name" value="N6_Mtase"/>
    <property type="match status" value="1"/>
</dbReference>
<dbReference type="RefSeq" id="WP_124703759.1">
    <property type="nucleotide sequence ID" value="NZ_BGOW01000003.1"/>
</dbReference>
<dbReference type="REBASE" id="302139">
    <property type="entry name" value="M.SspTTNORF736P"/>
</dbReference>
<proteinExistence type="inferred from homology"/>
<accession>A0A401JB87</accession>
<comment type="similarity">
    <text evidence="1">Belongs to the N(4)/N(6)-methyltransferase family.</text>
</comment>
<dbReference type="GO" id="GO:0032259">
    <property type="term" value="P:methylation"/>
    <property type="evidence" value="ECO:0007669"/>
    <property type="project" value="UniProtKB-KW"/>
</dbReference>